<feature type="region of interest" description="Disordered" evidence="7">
    <location>
        <begin position="236"/>
        <end position="258"/>
    </location>
</feature>
<feature type="compositionally biased region" description="Basic residues" evidence="7">
    <location>
        <begin position="1222"/>
        <end position="1234"/>
    </location>
</feature>
<feature type="domain" description="ELP1 TPR" evidence="10">
    <location>
        <begin position="961"/>
        <end position="1127"/>
    </location>
</feature>
<dbReference type="InterPro" id="IPR056167">
    <property type="entry name" value="A-sol_ELP1"/>
</dbReference>
<dbReference type="Pfam" id="PF23797">
    <property type="entry name" value="Beta-prop_ELP1_2nd"/>
    <property type="match status" value="1"/>
</dbReference>
<dbReference type="GO" id="GO:0002926">
    <property type="term" value="P:tRNA wobble base 5-methoxycarbonylmethyl-2-thiouridinylation"/>
    <property type="evidence" value="ECO:0007669"/>
    <property type="project" value="TreeGrafter"/>
</dbReference>
<dbReference type="GO" id="GO:0000049">
    <property type="term" value="F:tRNA binding"/>
    <property type="evidence" value="ECO:0007669"/>
    <property type="project" value="TreeGrafter"/>
</dbReference>
<reference evidence="13 14" key="1">
    <citation type="submission" date="2018-02" db="EMBL/GenBank/DDBJ databases">
        <title>Genome sequence of the basidiomycete white-rot fungus Phlebia centrifuga.</title>
        <authorList>
            <person name="Granchi Z."/>
            <person name="Peng M."/>
            <person name="de Vries R.P."/>
            <person name="Hilden K."/>
            <person name="Makela M.R."/>
            <person name="Grigoriev I."/>
            <person name="Riley R."/>
        </authorList>
    </citation>
    <scope>NUCLEOTIDE SEQUENCE [LARGE SCALE GENOMIC DNA]</scope>
    <source>
        <strain evidence="13 14">FBCC195</strain>
    </source>
</reference>
<dbReference type="GO" id="GO:0033588">
    <property type="term" value="C:elongator holoenzyme complex"/>
    <property type="evidence" value="ECO:0007669"/>
    <property type="project" value="InterPro"/>
</dbReference>
<dbReference type="InterPro" id="IPR056166">
    <property type="entry name" value="TPR_ELP1"/>
</dbReference>
<evidence type="ECO:0000256" key="1">
    <source>
        <dbReference type="ARBA" id="ARBA00005043"/>
    </source>
</evidence>
<evidence type="ECO:0000259" key="11">
    <source>
        <dbReference type="Pfam" id="PF23925"/>
    </source>
</evidence>
<feature type="domain" description="ELP1 three-helical bundle" evidence="12">
    <location>
        <begin position="1137"/>
        <end position="1308"/>
    </location>
</feature>
<dbReference type="Pfam" id="PF23925">
    <property type="entry name" value="A-sol_ELP1"/>
    <property type="match status" value="2"/>
</dbReference>
<dbReference type="STRING" id="98765.A0A2R6QED2"/>
<dbReference type="Pfam" id="PF23936">
    <property type="entry name" value="HB_ELP1"/>
    <property type="match status" value="1"/>
</dbReference>
<dbReference type="InterPro" id="IPR056164">
    <property type="entry name" value="Beta-prop_ELP1_1st"/>
</dbReference>
<feature type="coiled-coil region" evidence="6">
    <location>
        <begin position="1150"/>
        <end position="1181"/>
    </location>
</feature>
<feature type="region of interest" description="Disordered" evidence="7">
    <location>
        <begin position="1214"/>
        <end position="1243"/>
    </location>
</feature>
<dbReference type="Proteomes" id="UP000186601">
    <property type="component" value="Unassembled WGS sequence"/>
</dbReference>
<feature type="compositionally biased region" description="Polar residues" evidence="7">
    <location>
        <begin position="466"/>
        <end position="479"/>
    </location>
</feature>
<dbReference type="PANTHER" id="PTHR12747:SF0">
    <property type="entry name" value="ELONGATOR COMPLEX PROTEIN 1"/>
    <property type="match status" value="1"/>
</dbReference>
<sequence length="1370" mass="152992">MRNLSLLRTRQESLSGHVSASTSISAIALDLDENALYVAAERQTPDAEVEIEVWKIGGSSEGDSVEGLQEVSIRPGVMSIATNPWSSPFGAPSELVCFKFLPDTRTLVFVLRGGDIATANVDDDPIVVDVVGNVEAGILATSWSPDDSLLALATGDDKLILMTSSFDVVCESALNASGFGEDAPINVGWGSKQTQFHGSLGKAAAQAPKPAVIGSSPDDDELPRISWRGDGALFAVSSLSPRDPNDPSSSAPEHRRRSVRIYSHTGILQSTSEPTPGLEHSLSWRPSGNWIVSTQRYGFPGGGSGREGRHDVVMFERNGLRRAEFNVESVAGVQDKVEGSSRKWGYRVREISWSSDSNIMSVWVEKDHGDVVQLWTIGNYHWYLKHEIAAPPGQDGKAGRFTSVYWHPEDASTVFLTTASDVIKRSYIWDTFISRSKPPHDSGSVVVLDGASILLTPFRTQNVPPPMSSLQLPLTSSPNAPKHQSRLPSHISFTPDKDIMASLWETGYIELTDLHTRLGPGPGKVMDPVKLWTGYTVENQTNKAYRQILTLVSEEPSLLRLAVLGSENKPDGKDVISLVVLKENEVQGRSEVVLPQRNGRLIPSDDLLFWQAPDGEIFAVDFKIGTSSPVAKFPRFYSYAEHASVPPQASQGNEKLSPSSLFIGLTPNGNLSVCIESEGEAGCHRILATNANSFIVASGFLVYTTTAHVAHFAPLAALSELLSNPDSAVASGSAESLPQWETRRVERGSRIVTAVPSTMSLVLQMPRGNLETINPRPLVMEVVKQDIDKADYAKAFAACRRHRVDLNVFVEHDKETLMGRLAEFVDQVENVDYINLFLTSIGQGTLPDDVVNQVCDRVRQELEKKDMKKYINSILTAHVMKRPADHEAGLDLLLRLRENEPGLVEDAVKYIIFLVDADRLFDTALGMYDFSLVLMVAQHAQKDPREYLPFLRELRALEKNYQRFKIDDHLKRYEKALRNLSLAGEDRFDEALAYVEKHQLYDIALSIWKDTERYDTMLSAYGDWLFERREFKDAAFVFRQASRFSKAMLAYEKALDWQELFDIAFALRLQDQISEGDLVATAFSVAEGLSGKKRYQEAARVLLDYGKDVREAVISLVQGNHFSEARRIITMHSMLELLEEIVYPGALESRAQIAEELGEMKEQLKKQVARLRELRVKKVEEPDAFYGVEDMELHNVDVMTDVSMAPTMFTRYTVAPSAASKSSKRSSRSKRKMERKVGSGRKGTVDEEEYLLRSVTKLVTRFNTTQAEAMNLLPHLFQFAEEHREEGRDLQRELEDFARELKESVDEIWKKPQNAEAEDETSAEGWAKRMQEYEKQRQIDPMDKVAKPELVKQEWNTQLSKVGLGMGSRK</sequence>
<dbReference type="GO" id="GO:0005829">
    <property type="term" value="C:cytosol"/>
    <property type="evidence" value="ECO:0007669"/>
    <property type="project" value="TreeGrafter"/>
</dbReference>
<comment type="pathway">
    <text evidence="1">tRNA modification; 5-methoxycarbonylmethyl-2-thiouridine-tRNA biosynthesis.</text>
</comment>
<dbReference type="Pfam" id="PF04762">
    <property type="entry name" value="Beta-prop_ELP1_1st"/>
    <property type="match status" value="1"/>
</dbReference>
<evidence type="ECO:0000256" key="5">
    <source>
        <dbReference type="PIRNR" id="PIRNR017233"/>
    </source>
</evidence>
<dbReference type="InterPro" id="IPR056169">
    <property type="entry name" value="HB_ELP1"/>
</dbReference>
<feature type="coiled-coil region" evidence="6">
    <location>
        <begin position="1280"/>
        <end position="1307"/>
    </location>
</feature>
<dbReference type="InterPro" id="IPR056165">
    <property type="entry name" value="Beta-prop_ELP1_2nd"/>
</dbReference>
<gene>
    <name evidence="13" type="ORF">PHLCEN_2v3710</name>
</gene>
<dbReference type="EMBL" id="MLYV02000364">
    <property type="protein sequence ID" value="PSS06508.1"/>
    <property type="molecule type" value="Genomic_DNA"/>
</dbReference>
<accession>A0A2R6QED2</accession>
<evidence type="ECO:0000256" key="3">
    <source>
        <dbReference type="ARBA" id="ARBA00022490"/>
    </source>
</evidence>
<evidence type="ECO:0000313" key="13">
    <source>
        <dbReference type="EMBL" id="PSS06508.1"/>
    </source>
</evidence>
<evidence type="ECO:0000259" key="10">
    <source>
        <dbReference type="Pfam" id="PF23878"/>
    </source>
</evidence>
<dbReference type="GO" id="GO:0005634">
    <property type="term" value="C:nucleus"/>
    <property type="evidence" value="ECO:0007669"/>
    <property type="project" value="UniProtKB-SubCell"/>
</dbReference>
<evidence type="ECO:0000256" key="7">
    <source>
        <dbReference type="SAM" id="MobiDB-lite"/>
    </source>
</evidence>
<keyword evidence="3 5" id="KW-0963">Cytoplasm</keyword>
<dbReference type="Pfam" id="PF23878">
    <property type="entry name" value="TPR_ELP1"/>
    <property type="match status" value="1"/>
</dbReference>
<feature type="domain" description="ELP1 alpha-solenoid" evidence="11">
    <location>
        <begin position="776"/>
        <end position="841"/>
    </location>
</feature>
<protein>
    <recommendedName>
        <fullName evidence="5">Elongator complex protein 1</fullName>
    </recommendedName>
</protein>
<proteinExistence type="inferred from homology"/>
<keyword evidence="6" id="KW-0175">Coiled coil</keyword>
<evidence type="ECO:0000259" key="9">
    <source>
        <dbReference type="Pfam" id="PF23797"/>
    </source>
</evidence>
<comment type="caution">
    <text evidence="13">The sequence shown here is derived from an EMBL/GenBank/DDBJ whole genome shotgun (WGS) entry which is preliminary data.</text>
</comment>
<feature type="domain" description="ELP1 alpha-solenoid" evidence="11">
    <location>
        <begin position="849"/>
        <end position="954"/>
    </location>
</feature>
<evidence type="ECO:0000256" key="2">
    <source>
        <dbReference type="ARBA" id="ARBA00006086"/>
    </source>
</evidence>
<dbReference type="SUPFAM" id="SSF69322">
    <property type="entry name" value="Tricorn protease domain 2"/>
    <property type="match status" value="1"/>
</dbReference>
<feature type="region of interest" description="Disordered" evidence="7">
    <location>
        <begin position="466"/>
        <end position="491"/>
    </location>
</feature>
<organism evidence="13 14">
    <name type="scientific">Hermanssonia centrifuga</name>
    <dbReference type="NCBI Taxonomy" id="98765"/>
    <lineage>
        <taxon>Eukaryota</taxon>
        <taxon>Fungi</taxon>
        <taxon>Dikarya</taxon>
        <taxon>Basidiomycota</taxon>
        <taxon>Agaricomycotina</taxon>
        <taxon>Agaricomycetes</taxon>
        <taxon>Polyporales</taxon>
        <taxon>Meruliaceae</taxon>
        <taxon>Hermanssonia</taxon>
    </lineage>
</organism>
<evidence type="ECO:0000259" key="8">
    <source>
        <dbReference type="Pfam" id="PF04762"/>
    </source>
</evidence>
<evidence type="ECO:0000259" key="12">
    <source>
        <dbReference type="Pfam" id="PF23936"/>
    </source>
</evidence>
<keyword evidence="4" id="KW-0819">tRNA processing</keyword>
<feature type="domain" description="ELP1 N-terminal second beta-propeller" evidence="9">
    <location>
        <begin position="447"/>
        <end position="752"/>
    </location>
</feature>
<name>A0A2R6QED2_9APHY</name>
<comment type="function">
    <text evidence="5">Component of the elongator complex which is required for multiple tRNA modifications, including mcm5U (5-methoxycarbonylmethyl uridine), mcm5s2U (5-methoxycarbonylmethyl-2-thiouridine), and ncm5U (5-carbamoylmethyl uridine). The elongator complex catalyzes formation of carboxymethyluridine in the wobble base at position 34 in tRNAs.</text>
</comment>
<dbReference type="PANTHER" id="PTHR12747">
    <property type="entry name" value="ELONGATOR COMPLEX PROTEIN 1"/>
    <property type="match status" value="1"/>
</dbReference>
<evidence type="ECO:0000313" key="14">
    <source>
        <dbReference type="Proteomes" id="UP000186601"/>
    </source>
</evidence>
<evidence type="ECO:0000256" key="6">
    <source>
        <dbReference type="SAM" id="Coils"/>
    </source>
</evidence>
<keyword evidence="14" id="KW-1185">Reference proteome</keyword>
<dbReference type="InterPro" id="IPR006849">
    <property type="entry name" value="Elp1"/>
</dbReference>
<evidence type="ECO:0000256" key="4">
    <source>
        <dbReference type="ARBA" id="ARBA00022694"/>
    </source>
</evidence>
<dbReference type="UniPathway" id="UPA00988"/>
<dbReference type="PIRSF" id="PIRSF017233">
    <property type="entry name" value="IKAP"/>
    <property type="match status" value="1"/>
</dbReference>
<comment type="subcellular location">
    <subcellularLocation>
        <location evidence="5">Cytoplasm</location>
    </subcellularLocation>
    <subcellularLocation>
        <location evidence="5">Nucleus</location>
    </subcellularLocation>
</comment>
<feature type="domain" description="ELP1 first N-terminal beta-propeller" evidence="8">
    <location>
        <begin position="1"/>
        <end position="409"/>
    </location>
</feature>
<comment type="similarity">
    <text evidence="2 5">Belongs to the ELP1/IKA1 family.</text>
</comment>
<dbReference type="OrthoDB" id="40048at2759"/>
<keyword evidence="5" id="KW-0539">Nucleus</keyword>